<keyword evidence="12" id="KW-1185">Reference proteome</keyword>
<keyword evidence="8" id="KW-0170">Cobalt</keyword>
<keyword evidence="3" id="KW-0028">Amino-acid biosynthesis</keyword>
<dbReference type="InterPro" id="IPR030960">
    <property type="entry name" value="DHQS/DOIS_N"/>
</dbReference>
<evidence type="ECO:0000256" key="2">
    <source>
        <dbReference type="ARBA" id="ARBA00001941"/>
    </source>
</evidence>
<feature type="domain" description="3-dehydroquinate synthase N-terminal" evidence="9">
    <location>
        <begin position="59"/>
        <end position="169"/>
    </location>
</feature>
<dbReference type="EMBL" id="JQZV01000003">
    <property type="protein sequence ID" value="KGN93296.1"/>
    <property type="molecule type" value="Genomic_DNA"/>
</dbReference>
<evidence type="ECO:0000256" key="6">
    <source>
        <dbReference type="ARBA" id="ARBA00023141"/>
    </source>
</evidence>
<dbReference type="Pfam" id="PF24621">
    <property type="entry name" value="DHQS_C"/>
    <property type="match status" value="1"/>
</dbReference>
<evidence type="ECO:0000256" key="3">
    <source>
        <dbReference type="ARBA" id="ARBA00022605"/>
    </source>
</evidence>
<protein>
    <recommendedName>
        <fullName evidence="13">3-dehydroquinate synthase</fullName>
    </recommendedName>
</protein>
<reference evidence="11 12" key="1">
    <citation type="submission" date="2014-08" db="EMBL/GenBank/DDBJ databases">
        <title>Porphyromonas canoris strain:OH2762 Genome sequencing.</title>
        <authorList>
            <person name="Wallis C."/>
            <person name="Deusch O."/>
            <person name="O'Flynn C."/>
            <person name="Davis I."/>
            <person name="Jospin G."/>
            <person name="Darling A.E."/>
            <person name="Coil D.A."/>
            <person name="Alexiev A."/>
            <person name="Horsfall A."/>
            <person name="Kirkwood N."/>
            <person name="Harris S."/>
            <person name="Eisen J.A."/>
        </authorList>
    </citation>
    <scope>NUCLEOTIDE SEQUENCE [LARGE SCALE GENOMIC DNA]</scope>
    <source>
        <strain evidence="12">COT-108 OH2762</strain>
    </source>
</reference>
<evidence type="ECO:0000313" key="12">
    <source>
        <dbReference type="Proteomes" id="UP000030101"/>
    </source>
</evidence>
<dbReference type="SUPFAM" id="SSF56796">
    <property type="entry name" value="Dehydroquinate synthase-like"/>
    <property type="match status" value="1"/>
</dbReference>
<name>A0ABR4XMG1_9PORP</name>
<dbReference type="CDD" id="cd08195">
    <property type="entry name" value="DHQS"/>
    <property type="match status" value="1"/>
</dbReference>
<dbReference type="PANTHER" id="PTHR43622:SF7">
    <property type="entry name" value="3-DEHYDROQUINATE SYNTHASE, CHLOROPLASTIC"/>
    <property type="match status" value="1"/>
</dbReference>
<keyword evidence="4" id="KW-0479">Metal-binding</keyword>
<evidence type="ECO:0000256" key="4">
    <source>
        <dbReference type="ARBA" id="ARBA00022723"/>
    </source>
</evidence>
<evidence type="ECO:0000256" key="1">
    <source>
        <dbReference type="ARBA" id="ARBA00001911"/>
    </source>
</evidence>
<evidence type="ECO:0000256" key="8">
    <source>
        <dbReference type="ARBA" id="ARBA00023285"/>
    </source>
</evidence>
<keyword evidence="5" id="KW-0520">NAD</keyword>
<comment type="cofactor">
    <cofactor evidence="2">
        <name>Co(2+)</name>
        <dbReference type="ChEBI" id="CHEBI:48828"/>
    </cofactor>
</comment>
<evidence type="ECO:0000259" key="9">
    <source>
        <dbReference type="Pfam" id="PF01761"/>
    </source>
</evidence>
<comment type="caution">
    <text evidence="11">The sequence shown here is derived from an EMBL/GenBank/DDBJ whole genome shotgun (WGS) entry which is preliminary data.</text>
</comment>
<accession>A0ABR4XMG1</accession>
<keyword evidence="7" id="KW-0456">Lyase</keyword>
<dbReference type="RefSeq" id="WP_036788636.1">
    <property type="nucleotide sequence ID" value="NZ_JQZV01000003.1"/>
</dbReference>
<dbReference type="InterPro" id="IPR030963">
    <property type="entry name" value="DHQ_synth_fam"/>
</dbReference>
<gene>
    <name evidence="11" type="ORF">HQ43_01215</name>
</gene>
<comment type="cofactor">
    <cofactor evidence="1">
        <name>NAD(+)</name>
        <dbReference type="ChEBI" id="CHEBI:57540"/>
    </cofactor>
</comment>
<dbReference type="Gene3D" id="1.20.1090.10">
    <property type="entry name" value="Dehydroquinate synthase-like - alpha domain"/>
    <property type="match status" value="1"/>
</dbReference>
<keyword evidence="6" id="KW-0057">Aromatic amino acid biosynthesis</keyword>
<evidence type="ECO:0000259" key="10">
    <source>
        <dbReference type="Pfam" id="PF24621"/>
    </source>
</evidence>
<dbReference type="Gene3D" id="3.40.50.1970">
    <property type="match status" value="1"/>
</dbReference>
<dbReference type="PIRSF" id="PIRSF001455">
    <property type="entry name" value="DHQ_synth"/>
    <property type="match status" value="1"/>
</dbReference>
<evidence type="ECO:0000256" key="7">
    <source>
        <dbReference type="ARBA" id="ARBA00023239"/>
    </source>
</evidence>
<dbReference type="InterPro" id="IPR050071">
    <property type="entry name" value="Dehydroquinate_synthase"/>
</dbReference>
<feature type="domain" description="3-dehydroquinate synthase C-terminal" evidence="10">
    <location>
        <begin position="173"/>
        <end position="320"/>
    </location>
</feature>
<dbReference type="Pfam" id="PF01761">
    <property type="entry name" value="DHQ_synthase"/>
    <property type="match status" value="1"/>
</dbReference>
<organism evidence="11 12">
    <name type="scientific">Porphyromonas canoris</name>
    <dbReference type="NCBI Taxonomy" id="36875"/>
    <lineage>
        <taxon>Bacteria</taxon>
        <taxon>Pseudomonadati</taxon>
        <taxon>Bacteroidota</taxon>
        <taxon>Bacteroidia</taxon>
        <taxon>Bacteroidales</taxon>
        <taxon>Porphyromonadaceae</taxon>
        <taxon>Porphyromonas</taxon>
    </lineage>
</organism>
<dbReference type="PANTHER" id="PTHR43622">
    <property type="entry name" value="3-DEHYDROQUINATE SYNTHASE"/>
    <property type="match status" value="1"/>
</dbReference>
<sequence length="360" mass="40464">MQPRCSDTIIRLDIEADLLSNVLLEMEPDGVVVVCDTHTRELCLPHLLSRLGSYTPEVITIEPGEQNKSLETISLLWDRFYHLNLSRKTVVILLGGGSLLDIGGFAASTFKRGMPCINVPTTILAAVDAAVGGKRGFNFNETKNIIGSFYPSSYVGLDPGFFRTLPLTEKLSGWAEILKHALLEPDRKALIELLKEDRQPETLSLQEWGNLISRSIRTKQRIVEEDPYENGVRQMLNLGHTFGHAVEADMLHNRKKELPHGFAVAAGIIMELYLSFKLLGFPQELLTKVCYYIRDTYPVVPFNCKAYNTLIAYMEQDKKNRGKVISAALLKDIGLYAYGTPLSPTLCKEAMDFYRDLYNT</sequence>
<dbReference type="Proteomes" id="UP000030101">
    <property type="component" value="Unassembled WGS sequence"/>
</dbReference>
<proteinExistence type="predicted"/>
<evidence type="ECO:0000256" key="5">
    <source>
        <dbReference type="ARBA" id="ARBA00023027"/>
    </source>
</evidence>
<dbReference type="InterPro" id="IPR056179">
    <property type="entry name" value="DHQS_C"/>
</dbReference>
<evidence type="ECO:0008006" key="13">
    <source>
        <dbReference type="Google" id="ProtNLM"/>
    </source>
</evidence>
<evidence type="ECO:0000313" key="11">
    <source>
        <dbReference type="EMBL" id="KGN93296.1"/>
    </source>
</evidence>